<evidence type="ECO:0000313" key="7">
    <source>
        <dbReference type="Proteomes" id="UP001196565"/>
    </source>
</evidence>
<dbReference type="InterPro" id="IPR036909">
    <property type="entry name" value="Cyt_c-like_dom_sf"/>
</dbReference>
<evidence type="ECO:0000256" key="1">
    <source>
        <dbReference type="ARBA" id="ARBA00022617"/>
    </source>
</evidence>
<dbReference type="Gene3D" id="1.10.760.10">
    <property type="entry name" value="Cytochrome c-like domain"/>
    <property type="match status" value="1"/>
</dbReference>
<keyword evidence="1 4" id="KW-0349">Heme</keyword>
<dbReference type="PROSITE" id="PS51007">
    <property type="entry name" value="CYTC"/>
    <property type="match status" value="1"/>
</dbReference>
<name>A0ABS7AHL9_9PROT</name>
<dbReference type="PANTHER" id="PTHR35008">
    <property type="entry name" value="BLL4482 PROTEIN-RELATED"/>
    <property type="match status" value="1"/>
</dbReference>
<sequence>MAIVGAVAGLVGLGVVPFAFDWWGSALRRDAQFYPTQLALGQQIYAAQCASCHGVNLEGQPNWRSRRANGRLPAPPHDATGHTWHHADSVLFRITKYGPAAIVGEGYASDMPGFESVLSDAEIGAVLTFIKSTWADREREFQERQSRFERGERASR</sequence>
<organism evidence="6 7">
    <name type="scientific">Roseomonas alba</name>
    <dbReference type="NCBI Taxonomy" id="2846776"/>
    <lineage>
        <taxon>Bacteria</taxon>
        <taxon>Pseudomonadati</taxon>
        <taxon>Pseudomonadota</taxon>
        <taxon>Alphaproteobacteria</taxon>
        <taxon>Acetobacterales</taxon>
        <taxon>Roseomonadaceae</taxon>
        <taxon>Roseomonas</taxon>
    </lineage>
</organism>
<dbReference type="Proteomes" id="UP001196565">
    <property type="component" value="Unassembled WGS sequence"/>
</dbReference>
<comment type="caution">
    <text evidence="6">The sequence shown here is derived from an EMBL/GenBank/DDBJ whole genome shotgun (WGS) entry which is preliminary data.</text>
</comment>
<dbReference type="EMBL" id="JAHYBZ010000015">
    <property type="protein sequence ID" value="MBW6401797.1"/>
    <property type="molecule type" value="Genomic_DNA"/>
</dbReference>
<dbReference type="InterPro" id="IPR009056">
    <property type="entry name" value="Cyt_c-like_dom"/>
</dbReference>
<proteinExistence type="predicted"/>
<keyword evidence="3 4" id="KW-0408">Iron</keyword>
<gene>
    <name evidence="6" type="ORF">KPL78_28375</name>
</gene>
<evidence type="ECO:0000259" key="5">
    <source>
        <dbReference type="PROSITE" id="PS51007"/>
    </source>
</evidence>
<reference evidence="6 7" key="1">
    <citation type="submission" date="2021-07" db="EMBL/GenBank/DDBJ databases">
        <authorList>
            <person name="So Y."/>
        </authorList>
    </citation>
    <scope>NUCLEOTIDE SEQUENCE [LARGE SCALE GENOMIC DNA]</scope>
    <source>
        <strain evidence="6 7">HJA6</strain>
    </source>
</reference>
<dbReference type="SUPFAM" id="SSF46626">
    <property type="entry name" value="Cytochrome c"/>
    <property type="match status" value="1"/>
</dbReference>
<evidence type="ECO:0000256" key="4">
    <source>
        <dbReference type="PROSITE-ProRule" id="PRU00433"/>
    </source>
</evidence>
<feature type="domain" description="Cytochrome c" evidence="5">
    <location>
        <begin position="36"/>
        <end position="134"/>
    </location>
</feature>
<dbReference type="InterPro" id="IPR051459">
    <property type="entry name" value="Cytochrome_c-type_DH"/>
</dbReference>
<evidence type="ECO:0000256" key="3">
    <source>
        <dbReference type="ARBA" id="ARBA00023004"/>
    </source>
</evidence>
<evidence type="ECO:0000313" key="6">
    <source>
        <dbReference type="EMBL" id="MBW6401797.1"/>
    </source>
</evidence>
<dbReference type="PANTHER" id="PTHR35008:SF4">
    <property type="entry name" value="BLL4482 PROTEIN"/>
    <property type="match status" value="1"/>
</dbReference>
<evidence type="ECO:0000256" key="2">
    <source>
        <dbReference type="ARBA" id="ARBA00022723"/>
    </source>
</evidence>
<keyword evidence="7" id="KW-1185">Reference proteome</keyword>
<dbReference type="Pfam" id="PF00034">
    <property type="entry name" value="Cytochrom_C"/>
    <property type="match status" value="1"/>
</dbReference>
<dbReference type="RefSeq" id="WP_219766669.1">
    <property type="nucleotide sequence ID" value="NZ_JAHYBZ010000015.1"/>
</dbReference>
<keyword evidence="2 4" id="KW-0479">Metal-binding</keyword>
<accession>A0ABS7AHL9</accession>
<protein>
    <submittedName>
        <fullName evidence="6">Cytochrome c</fullName>
    </submittedName>
</protein>